<evidence type="ECO:0000313" key="2">
    <source>
        <dbReference type="Proteomes" id="UP001238179"/>
    </source>
</evidence>
<sequence length="96" mass="10520">MPFPATPLILAALLVLETPCTTLEEAKAVAECDTLGEAVTARKTLQTDGTKGWEVLVHMPGKKRGWRCIIDWDLGKVRLKDSIPNPPSRTHCPRSA</sequence>
<dbReference type="Proteomes" id="UP001238179">
    <property type="component" value="Chromosome"/>
</dbReference>
<accession>A0AA48KAA0</accession>
<gene>
    <name evidence="1" type="ORF">METEAL_30690</name>
</gene>
<evidence type="ECO:0000313" key="1">
    <source>
        <dbReference type="EMBL" id="BDU73895.1"/>
    </source>
</evidence>
<dbReference type="KEGG" id="msil:METEAL_30690"/>
<dbReference type="AlphaFoldDB" id="A0AA48KAA0"/>
<protein>
    <submittedName>
        <fullName evidence="1">Uncharacterized protein</fullName>
    </submittedName>
</protein>
<dbReference type="EMBL" id="AP027080">
    <property type="protein sequence ID" value="BDU73895.1"/>
    <property type="molecule type" value="Genomic_DNA"/>
</dbReference>
<dbReference type="RefSeq" id="WP_316412562.1">
    <property type="nucleotide sequence ID" value="NZ_AP027080.1"/>
</dbReference>
<organism evidence="1 2">
    <name type="scientific">Mesoterricola silvestris</name>
    <dbReference type="NCBI Taxonomy" id="2927979"/>
    <lineage>
        <taxon>Bacteria</taxon>
        <taxon>Pseudomonadati</taxon>
        <taxon>Acidobacteriota</taxon>
        <taxon>Holophagae</taxon>
        <taxon>Holophagales</taxon>
        <taxon>Holophagaceae</taxon>
        <taxon>Mesoterricola</taxon>
    </lineage>
</organism>
<keyword evidence="2" id="KW-1185">Reference proteome</keyword>
<reference evidence="2" key="1">
    <citation type="journal article" date="2023" name="Int. J. Syst. Evol. Microbiol.">
        <title>Mesoterricola silvestris gen. nov., sp. nov., Mesoterricola sediminis sp. nov., Geothrix oryzae sp. nov., Geothrix edaphica sp. nov., Geothrix rubra sp. nov., and Geothrix limicola sp. nov., six novel members of Acidobacteriota isolated from soils.</title>
        <authorList>
            <person name="Itoh H."/>
            <person name="Sugisawa Y."/>
            <person name="Mise K."/>
            <person name="Xu Z."/>
            <person name="Kuniyasu M."/>
            <person name="Ushijima N."/>
            <person name="Kawano K."/>
            <person name="Kobayashi E."/>
            <person name="Shiratori Y."/>
            <person name="Masuda Y."/>
            <person name="Senoo K."/>
        </authorList>
    </citation>
    <scope>NUCLEOTIDE SEQUENCE [LARGE SCALE GENOMIC DNA]</scope>
    <source>
        <strain evidence="2">W79</strain>
    </source>
</reference>
<proteinExistence type="predicted"/>
<name>A0AA48KAA0_9BACT</name>